<dbReference type="AlphaFoldDB" id="A0A212J7I3"/>
<protein>
    <submittedName>
        <fullName evidence="1">Uncharacterized protein</fullName>
    </submittedName>
</protein>
<accession>A0A212J7I3</accession>
<gene>
    <name evidence="1" type="ORF">KM92DES2_10656</name>
</gene>
<reference evidence="1" key="1">
    <citation type="submission" date="2016-04" db="EMBL/GenBank/DDBJ databases">
        <authorList>
            <person name="Evans L.H."/>
            <person name="Alamgir A."/>
            <person name="Owens N."/>
            <person name="Weber N.D."/>
            <person name="Virtaneva K."/>
            <person name="Barbian K."/>
            <person name="Babar A."/>
            <person name="Rosenke K."/>
        </authorList>
    </citation>
    <scope>NUCLEOTIDE SEQUENCE</scope>
    <source>
        <strain evidence="1">92-2</strain>
    </source>
</reference>
<organism evidence="1">
    <name type="scientific">uncultured Desulfovibrio sp</name>
    <dbReference type="NCBI Taxonomy" id="167968"/>
    <lineage>
        <taxon>Bacteria</taxon>
        <taxon>Pseudomonadati</taxon>
        <taxon>Thermodesulfobacteriota</taxon>
        <taxon>Desulfovibrionia</taxon>
        <taxon>Desulfovibrionales</taxon>
        <taxon>Desulfovibrionaceae</taxon>
        <taxon>Desulfovibrio</taxon>
        <taxon>environmental samples</taxon>
    </lineage>
</organism>
<evidence type="ECO:0000313" key="1">
    <source>
        <dbReference type="EMBL" id="SBV95384.1"/>
    </source>
</evidence>
<name>A0A212J7I3_9BACT</name>
<proteinExistence type="predicted"/>
<dbReference type="EMBL" id="FLUP01000001">
    <property type="protein sequence ID" value="SBV95384.1"/>
    <property type="molecule type" value="Genomic_DNA"/>
</dbReference>
<sequence>MRKNVNAYFFIMIEVSCVLDAIDDASLFCIFKKRMLVCKSLHPHQAGYFAYSHRLSADNYFCACS</sequence>